<dbReference type="OrthoDB" id="749317at2"/>
<dbReference type="EMBL" id="JXRA01000053">
    <property type="protein sequence ID" value="KIO76840.1"/>
    <property type="molecule type" value="Genomic_DNA"/>
</dbReference>
<gene>
    <name evidence="2" type="ORF">TH53_12600</name>
</gene>
<feature type="signal peptide" evidence="1">
    <location>
        <begin position="1"/>
        <end position="22"/>
    </location>
</feature>
<protein>
    <submittedName>
        <fullName evidence="2">Contig53, whole genome shotgun sequence</fullName>
    </submittedName>
</protein>
<dbReference type="AlphaFoldDB" id="A0A0D0GKZ2"/>
<reference evidence="2 3" key="1">
    <citation type="submission" date="2015-01" db="EMBL/GenBank/DDBJ databases">
        <title>Draft genome sequence of Pedobacter sp. NL19 isolated from sludge of an effluent treatment pond in an abandoned uranium mine.</title>
        <authorList>
            <person name="Santos T."/>
            <person name="Caetano T."/>
            <person name="Covas C."/>
            <person name="Cruz A."/>
            <person name="Mendo S."/>
        </authorList>
    </citation>
    <scope>NUCLEOTIDE SEQUENCE [LARGE SCALE GENOMIC DNA]</scope>
    <source>
        <strain evidence="2 3">NL19</strain>
    </source>
</reference>
<evidence type="ECO:0000313" key="3">
    <source>
        <dbReference type="Proteomes" id="UP000032049"/>
    </source>
</evidence>
<evidence type="ECO:0000313" key="2">
    <source>
        <dbReference type="EMBL" id="KIO76840.1"/>
    </source>
</evidence>
<accession>A0A0D0GKZ2</accession>
<evidence type="ECO:0000256" key="1">
    <source>
        <dbReference type="SAM" id="SignalP"/>
    </source>
</evidence>
<dbReference type="STRING" id="1503925.TH53_12600"/>
<name>A0A0D0GKZ2_9SPHI</name>
<feature type="chain" id="PRO_5002210624" evidence="1">
    <location>
        <begin position="23"/>
        <end position="281"/>
    </location>
</feature>
<sequence>MKKKLKKIALFLLTSGISMVNAQQNSSFTYRKPLFDFRYDKPVLELRDEQKANTNRLLRFSALSGYREGVKPIVGQQDSNFAMDYDKQLQTYRYVMMNLSIQDMFIGFPTDPNDMILEVKDPSKYRYIPAYGDKDAWMRKNAYCFEYMVPRGIINSDLIREELENYFGVKVEFQSRKLKTLILVRTSSVDKIKSDNKGVRSDGKDGYLKNSGLYFLIYNLNKVANMPKVFDETNYTDAVDMDLKVKDWSDIPALRKALAAYDLDLKEEVRERNIWVLKEVN</sequence>
<dbReference type="RefSeq" id="WP_041882495.1">
    <property type="nucleotide sequence ID" value="NZ_CP157278.1"/>
</dbReference>
<proteinExistence type="predicted"/>
<dbReference type="Proteomes" id="UP000032049">
    <property type="component" value="Unassembled WGS sequence"/>
</dbReference>
<keyword evidence="3" id="KW-1185">Reference proteome</keyword>
<keyword evidence="1" id="KW-0732">Signal</keyword>
<organism evidence="2 3">
    <name type="scientific">Pedobacter lusitanus</name>
    <dbReference type="NCBI Taxonomy" id="1503925"/>
    <lineage>
        <taxon>Bacteria</taxon>
        <taxon>Pseudomonadati</taxon>
        <taxon>Bacteroidota</taxon>
        <taxon>Sphingobacteriia</taxon>
        <taxon>Sphingobacteriales</taxon>
        <taxon>Sphingobacteriaceae</taxon>
        <taxon>Pedobacter</taxon>
    </lineage>
</organism>
<comment type="caution">
    <text evidence="2">The sequence shown here is derived from an EMBL/GenBank/DDBJ whole genome shotgun (WGS) entry which is preliminary data.</text>
</comment>